<reference evidence="4" key="1">
    <citation type="journal article" date="2019" name="Int. J. Syst. Evol. Microbiol.">
        <title>The Global Catalogue of Microorganisms (GCM) 10K type strain sequencing project: providing services to taxonomists for standard genome sequencing and annotation.</title>
        <authorList>
            <consortium name="The Broad Institute Genomics Platform"/>
            <consortium name="The Broad Institute Genome Sequencing Center for Infectious Disease"/>
            <person name="Wu L."/>
            <person name="Ma J."/>
        </authorList>
    </citation>
    <scope>NUCLEOTIDE SEQUENCE [LARGE SCALE GENOMIC DNA]</scope>
    <source>
        <strain evidence="4">JCM 18200</strain>
    </source>
</reference>
<evidence type="ECO:0000313" key="3">
    <source>
        <dbReference type="EMBL" id="GAA4805312.1"/>
    </source>
</evidence>
<gene>
    <name evidence="3" type="ORF">GCM10023231_38110</name>
</gene>
<feature type="transmembrane region" description="Helical" evidence="2">
    <location>
        <begin position="12"/>
        <end position="35"/>
    </location>
</feature>
<evidence type="ECO:0000313" key="4">
    <source>
        <dbReference type="Proteomes" id="UP001501411"/>
    </source>
</evidence>
<keyword evidence="2" id="KW-0812">Transmembrane</keyword>
<keyword evidence="2" id="KW-0472">Membrane</keyword>
<feature type="transmembrane region" description="Helical" evidence="2">
    <location>
        <begin position="100"/>
        <end position="117"/>
    </location>
</feature>
<keyword evidence="2" id="KW-1133">Transmembrane helix</keyword>
<protein>
    <recommendedName>
        <fullName evidence="5">Signal peptidase I</fullName>
    </recommendedName>
</protein>
<feature type="region of interest" description="Disordered" evidence="1">
    <location>
        <begin position="148"/>
        <end position="167"/>
    </location>
</feature>
<evidence type="ECO:0000256" key="2">
    <source>
        <dbReference type="SAM" id="Phobius"/>
    </source>
</evidence>
<dbReference type="Proteomes" id="UP001501411">
    <property type="component" value="Unassembled WGS sequence"/>
</dbReference>
<evidence type="ECO:0008006" key="5">
    <source>
        <dbReference type="Google" id="ProtNLM"/>
    </source>
</evidence>
<dbReference type="EMBL" id="BAABIQ010000043">
    <property type="protein sequence ID" value="GAA4805312.1"/>
    <property type="molecule type" value="Genomic_DNA"/>
</dbReference>
<name>A0ABP9C7V5_9SPHI</name>
<evidence type="ECO:0000256" key="1">
    <source>
        <dbReference type="SAM" id="MobiDB-lite"/>
    </source>
</evidence>
<comment type="caution">
    <text evidence="3">The sequence shown here is derived from an EMBL/GenBank/DDBJ whole genome shotgun (WGS) entry which is preliminary data.</text>
</comment>
<feature type="transmembrane region" description="Helical" evidence="2">
    <location>
        <begin position="71"/>
        <end position="93"/>
    </location>
</feature>
<feature type="transmembrane region" description="Helical" evidence="2">
    <location>
        <begin position="47"/>
        <end position="65"/>
    </location>
</feature>
<accession>A0ABP9C7V5</accession>
<dbReference type="RefSeq" id="WP_345234440.1">
    <property type="nucleotide sequence ID" value="NZ_BAABIQ010000043.1"/>
</dbReference>
<dbReference type="Pfam" id="PF18936">
    <property type="entry name" value="DUF5684"/>
    <property type="match status" value="1"/>
</dbReference>
<organism evidence="3 4">
    <name type="scientific">Olivibacter ginsenosidimutans</name>
    <dbReference type="NCBI Taxonomy" id="1176537"/>
    <lineage>
        <taxon>Bacteria</taxon>
        <taxon>Pseudomonadati</taxon>
        <taxon>Bacteroidota</taxon>
        <taxon>Sphingobacteriia</taxon>
        <taxon>Sphingobacteriales</taxon>
        <taxon>Sphingobacteriaceae</taxon>
        <taxon>Olivibacter</taxon>
    </lineage>
</organism>
<keyword evidence="4" id="KW-1185">Reference proteome</keyword>
<sequence length="167" mass="18477">MDNYDYSESVGSGFLAGVGIVGGIIYLAVIVLMIAGLWKMFEKAGKPGWAAIIPIYNIIIMLEIVGKPLWWIIGFLIPCINIVVVVWVTNLLMKSFGKDTVYTILALLFPFIIYPMIGFGSDRYIGPTAAEAQGQNSFNQFKQYKNPFDNNNNNSNTPNDTPTDPTV</sequence>
<dbReference type="InterPro" id="IPR043739">
    <property type="entry name" value="DUF5684"/>
</dbReference>
<proteinExistence type="predicted"/>